<gene>
    <name evidence="1" type="ORF">A7K74_46</name>
</gene>
<dbReference type="EMBL" id="CP016402">
    <property type="protein sequence ID" value="AOZ86962.1"/>
    <property type="molecule type" value="Genomic_DNA"/>
</dbReference>
<organism evidence="1">
    <name type="scientific">Klebsiella pneumoniae subsp. pneumoniae</name>
    <dbReference type="NCBI Taxonomy" id="72407"/>
    <lineage>
        <taxon>Bacteria</taxon>
        <taxon>Pseudomonadati</taxon>
        <taxon>Pseudomonadota</taxon>
        <taxon>Gammaproteobacteria</taxon>
        <taxon>Enterobacterales</taxon>
        <taxon>Enterobacteriaceae</taxon>
        <taxon>Klebsiella/Raoultella group</taxon>
        <taxon>Klebsiella</taxon>
        <taxon>Klebsiella pneumoniae complex</taxon>
    </lineage>
</organism>
<geneLocation type="plasmid" evidence="1">
    <name>pF77</name>
</geneLocation>
<reference evidence="1" key="1">
    <citation type="submission" date="2016-07" db="EMBL/GenBank/DDBJ databases">
        <authorList>
            <person name="Zhai Y."/>
            <person name="He Z."/>
            <person name="Kang Y."/>
            <person name="Yu H."/>
            <person name="Wang J."/>
            <person name="Du P."/>
            <person name="Zhang Z."/>
            <person name="Chen Y."/>
            <person name="Hu S."/>
            <person name="Gao Z."/>
        </authorList>
    </citation>
    <scope>NUCLEOTIDE SEQUENCE [LARGE SCALE GENOMIC DNA]</scope>
    <source>
        <strain evidence="1">F77</strain>
        <plasmid evidence="1">pF77</plasmid>
    </source>
</reference>
<dbReference type="AlphaFoldDB" id="A0A1D9N9Q2"/>
<proteinExistence type="predicted"/>
<evidence type="ECO:0000313" key="1">
    <source>
        <dbReference type="EMBL" id="AOZ86962.1"/>
    </source>
</evidence>
<name>A0A1D9N9Q2_KLEPN</name>
<accession>A0A1D9N9Q2</accession>
<keyword evidence="1" id="KW-0614">Plasmid</keyword>
<protein>
    <submittedName>
        <fullName evidence="1">Uncharacterized protein</fullName>
    </submittedName>
</protein>
<sequence length="93" mass="10812">MINYGKMRLEFLQKALAQDTSGDFCFRVLHPEVSGPPDMKKASAGYRDFYYQRAGSGEFSGEGLRLRIIPLMKFSHYFRHKYRGRWINTAIVS</sequence>